<evidence type="ECO:0000313" key="2">
    <source>
        <dbReference type="EMBL" id="SDY83428.1"/>
    </source>
</evidence>
<feature type="transmembrane region" description="Helical" evidence="1">
    <location>
        <begin position="14"/>
        <end position="35"/>
    </location>
</feature>
<keyword evidence="1" id="KW-0812">Transmembrane</keyword>
<organism evidence="2 3">
    <name type="scientific">Citreimonas salinaria</name>
    <dbReference type="NCBI Taxonomy" id="321339"/>
    <lineage>
        <taxon>Bacteria</taxon>
        <taxon>Pseudomonadati</taxon>
        <taxon>Pseudomonadota</taxon>
        <taxon>Alphaproteobacteria</taxon>
        <taxon>Rhodobacterales</taxon>
        <taxon>Roseobacteraceae</taxon>
        <taxon>Citreimonas</taxon>
    </lineage>
</organism>
<dbReference type="Proteomes" id="UP000199286">
    <property type="component" value="Unassembled WGS sequence"/>
</dbReference>
<protein>
    <submittedName>
        <fullName evidence="2">Uncharacterized protein</fullName>
    </submittedName>
</protein>
<name>A0A1H3N3P6_9RHOB</name>
<dbReference type="AlphaFoldDB" id="A0A1H3N3P6"/>
<keyword evidence="1" id="KW-1133">Transmembrane helix</keyword>
<dbReference type="EMBL" id="FNPF01000020">
    <property type="protein sequence ID" value="SDY83428.1"/>
    <property type="molecule type" value="Genomic_DNA"/>
</dbReference>
<gene>
    <name evidence="2" type="ORF">SAMN05444340_1208</name>
</gene>
<keyword evidence="3" id="KW-1185">Reference proteome</keyword>
<proteinExistence type="predicted"/>
<evidence type="ECO:0000313" key="3">
    <source>
        <dbReference type="Proteomes" id="UP000199286"/>
    </source>
</evidence>
<feature type="transmembrane region" description="Helical" evidence="1">
    <location>
        <begin position="94"/>
        <end position="111"/>
    </location>
</feature>
<evidence type="ECO:0000256" key="1">
    <source>
        <dbReference type="SAM" id="Phobius"/>
    </source>
</evidence>
<feature type="transmembrane region" description="Helical" evidence="1">
    <location>
        <begin position="47"/>
        <end position="74"/>
    </location>
</feature>
<accession>A0A1H3N3P6</accession>
<sequence>MTQLTCGYQQAARAVTYTVPALIVLYGSPWLLSGATGFSDAPLHPMLILCAVIAAYHGVVAGLTTLALALGPYAAFDIPLRSGDEMLHLHSLQVLSWPAFSAVAVALFGSARDLREGELSVARQMIVRLRDELAIVQKAADAALDALKRNEAEIAMRRDITPLMVIKALNRLGKSQPASFARDLAHVLRLIAPAADFALLSEDGEAIAASGSIRTSTLDQMRRCILGALENGSKVSPAVRKALDSDARKILTLRVTGEPGLVLCVTCASSHETEEIADYLPEVGDAIGQTARKLVPKRPRKWPSREVA</sequence>
<dbReference type="STRING" id="321339.SAMN05444340_1208"/>
<reference evidence="2 3" key="1">
    <citation type="submission" date="2016-10" db="EMBL/GenBank/DDBJ databases">
        <authorList>
            <person name="de Groot N.N."/>
        </authorList>
    </citation>
    <scope>NUCLEOTIDE SEQUENCE [LARGE SCALE GENOMIC DNA]</scope>
    <source>
        <strain evidence="2 3">DSM 26880</strain>
    </source>
</reference>
<keyword evidence="1" id="KW-0472">Membrane</keyword>